<feature type="region of interest" description="Disordered" evidence="6">
    <location>
        <begin position="678"/>
        <end position="736"/>
    </location>
</feature>
<keyword evidence="5" id="KW-0175">Coiled coil</keyword>
<evidence type="ECO:0000256" key="6">
    <source>
        <dbReference type="SAM" id="MobiDB-lite"/>
    </source>
</evidence>
<keyword evidence="1" id="KW-0479">Metal-binding</keyword>
<dbReference type="PROSITE" id="PS50865">
    <property type="entry name" value="ZF_MYND_2"/>
    <property type="match status" value="1"/>
</dbReference>
<feature type="compositionally biased region" description="Basic and acidic residues" evidence="6">
    <location>
        <begin position="705"/>
        <end position="716"/>
    </location>
</feature>
<evidence type="ECO:0000256" key="4">
    <source>
        <dbReference type="PROSITE-ProRule" id="PRU00134"/>
    </source>
</evidence>
<gene>
    <name evidence="8" type="ORF">Cvel_13943</name>
</gene>
<dbReference type="VEuPathDB" id="CryptoDB:Cvel_13943"/>
<organism evidence="8">
    <name type="scientific">Chromera velia CCMP2878</name>
    <dbReference type="NCBI Taxonomy" id="1169474"/>
    <lineage>
        <taxon>Eukaryota</taxon>
        <taxon>Sar</taxon>
        <taxon>Alveolata</taxon>
        <taxon>Colpodellida</taxon>
        <taxon>Chromeraceae</taxon>
        <taxon>Chromera</taxon>
    </lineage>
</organism>
<evidence type="ECO:0000256" key="3">
    <source>
        <dbReference type="ARBA" id="ARBA00022833"/>
    </source>
</evidence>
<feature type="compositionally biased region" description="Basic and acidic residues" evidence="6">
    <location>
        <begin position="678"/>
        <end position="689"/>
    </location>
</feature>
<reference evidence="8" key="1">
    <citation type="submission" date="2014-11" db="EMBL/GenBank/DDBJ databases">
        <authorList>
            <person name="Otto D Thomas"/>
            <person name="Naeem Raeece"/>
        </authorList>
    </citation>
    <scope>NUCLEOTIDE SEQUENCE</scope>
</reference>
<feature type="compositionally biased region" description="Basic and acidic residues" evidence="6">
    <location>
        <begin position="803"/>
        <end position="815"/>
    </location>
</feature>
<dbReference type="GO" id="GO:0008270">
    <property type="term" value="F:zinc ion binding"/>
    <property type="evidence" value="ECO:0007669"/>
    <property type="project" value="UniProtKB-KW"/>
</dbReference>
<dbReference type="PhylomeDB" id="A0A0G4IF52"/>
<feature type="region of interest" description="Disordered" evidence="6">
    <location>
        <begin position="591"/>
        <end position="615"/>
    </location>
</feature>
<evidence type="ECO:0000259" key="7">
    <source>
        <dbReference type="PROSITE" id="PS50865"/>
    </source>
</evidence>
<feature type="coiled-coil region" evidence="5">
    <location>
        <begin position="26"/>
        <end position="53"/>
    </location>
</feature>
<dbReference type="Gene3D" id="6.10.140.2220">
    <property type="match status" value="1"/>
</dbReference>
<evidence type="ECO:0000256" key="1">
    <source>
        <dbReference type="ARBA" id="ARBA00022723"/>
    </source>
</evidence>
<keyword evidence="3" id="KW-0862">Zinc</keyword>
<dbReference type="SUPFAM" id="SSF144232">
    <property type="entry name" value="HIT/MYND zinc finger-like"/>
    <property type="match status" value="1"/>
</dbReference>
<feature type="region of interest" description="Disordered" evidence="6">
    <location>
        <begin position="773"/>
        <end position="845"/>
    </location>
</feature>
<feature type="domain" description="MYND-type" evidence="7">
    <location>
        <begin position="637"/>
        <end position="683"/>
    </location>
</feature>
<proteinExistence type="predicted"/>
<dbReference type="AlphaFoldDB" id="A0A0G4IF52"/>
<accession>A0A0G4IF52</accession>
<name>A0A0G4IF52_9ALVE</name>
<keyword evidence="2 4" id="KW-0863">Zinc-finger</keyword>
<sequence>MGIEGDQFSSARRRLEEKTRTLAKKFEDCKGKKAELELEREKLVREVTELKIQSCREKTRFDRQKLMNAAVSLVETLKREAESRLPTERRRSVVDDLLCVKGLFSTILWMFCVRFLPPNAESTLLRLEAETSSQRAFLSEVWRFENECRRVAVGILTFWVKKNKCLACLLTRCVAFQRGVRGFFASAAERLKDKADLKRDTKMIATVDALTRFLRTAMVCREAVEGFNACEGLGGEGKALDFAPWFRALYWYFREMEDQKKGRPVVALWGGGVRKIEAFGMMEGVRKAERDAFASADAAADARYLCESALYDPVYRNNNNNRLMNTRLNLMWRMKAIEMSVRNRRVARRMERGKQRMKALGVLREMEREWETAWQVECDEETAGAEEENEDEQVQRLYLALLILYLEAPSPEKLPSVSLHSLNSKRSYAQHCLLEWFACCSCERKGDKKDSRETIWVGKGNSHSKASSSSSTDCHPSPPLLSDLCVSSLSDFLRDHVLSFSRAGVALDYSYTSTERKQGDHAEASLTCVPSSSSSSLCSFGCSAPSLSSSDSLVASSSSSSLLCFPSTHAASSVHSSSGASSQNFQISSQNPLAEGADLESESEGGGGPCKSGRDRTFKLLPSLREVKKRHPLLCNNTSCEGGAKKGQQQLLHCMECRLSVYCSRECQKADWNRKRMSHGDRRGVKHADPSASLQREQNECGGGGDEKNTKMEDKLSVPCDGLGVPQPSPSTSASPSLCAVEMSLYPYAHRLRCRLLRENVLAVLLSQSHTVEDISAHTSSLPRKEKEGEGSSGGVGGSQRDCAAETKRKEDKNRKGSAAFGRERGALSSIGQKKEGNRRVRRRR</sequence>
<dbReference type="EMBL" id="CDMZ01005924">
    <property type="protein sequence ID" value="CEM55925.1"/>
    <property type="molecule type" value="Genomic_DNA"/>
</dbReference>
<dbReference type="Pfam" id="PF01753">
    <property type="entry name" value="zf-MYND"/>
    <property type="match status" value="1"/>
</dbReference>
<evidence type="ECO:0000256" key="5">
    <source>
        <dbReference type="SAM" id="Coils"/>
    </source>
</evidence>
<evidence type="ECO:0000313" key="8">
    <source>
        <dbReference type="EMBL" id="CEM55925.1"/>
    </source>
</evidence>
<protein>
    <recommendedName>
        <fullName evidence="7">MYND-type domain-containing protein</fullName>
    </recommendedName>
</protein>
<dbReference type="InterPro" id="IPR002893">
    <property type="entry name" value="Znf_MYND"/>
</dbReference>
<evidence type="ECO:0000256" key="2">
    <source>
        <dbReference type="ARBA" id="ARBA00022771"/>
    </source>
</evidence>